<dbReference type="SUPFAM" id="SSF53335">
    <property type="entry name" value="S-adenosyl-L-methionine-dependent methyltransferases"/>
    <property type="match status" value="1"/>
</dbReference>
<dbReference type="KEGG" id="ddu:GF1_09850"/>
<gene>
    <name evidence="4" type="ORF">GF1_09850</name>
</gene>
<evidence type="ECO:0000259" key="3">
    <source>
        <dbReference type="Pfam" id="PF05175"/>
    </source>
</evidence>
<dbReference type="InterPro" id="IPR002052">
    <property type="entry name" value="DNA_methylase_N6_adenine_CS"/>
</dbReference>
<evidence type="ECO:0000313" key="4">
    <source>
        <dbReference type="EMBL" id="BCO08609.1"/>
    </source>
</evidence>
<dbReference type="InterPro" id="IPR007848">
    <property type="entry name" value="Small_mtfrase_dom"/>
</dbReference>
<dbReference type="Pfam" id="PF05175">
    <property type="entry name" value="MTS"/>
    <property type="match status" value="1"/>
</dbReference>
<evidence type="ECO:0000256" key="2">
    <source>
        <dbReference type="ARBA" id="ARBA00022691"/>
    </source>
</evidence>
<dbReference type="EMBL" id="AP024233">
    <property type="protein sequence ID" value="BCO08609.1"/>
    <property type="molecule type" value="Genomic_DNA"/>
</dbReference>
<keyword evidence="1 4" id="KW-0808">Transferase</keyword>
<organism evidence="4 5">
    <name type="scientific">Desulfolithobacter dissulfuricans</name>
    <dbReference type="NCBI Taxonomy" id="2795293"/>
    <lineage>
        <taxon>Bacteria</taxon>
        <taxon>Pseudomonadati</taxon>
        <taxon>Thermodesulfobacteriota</taxon>
        <taxon>Desulfobulbia</taxon>
        <taxon>Desulfobulbales</taxon>
        <taxon>Desulfobulbaceae</taxon>
        <taxon>Desulfolithobacter</taxon>
    </lineage>
</organism>
<protein>
    <submittedName>
        <fullName evidence="4">Methyltransferase</fullName>
    </submittedName>
</protein>
<dbReference type="GO" id="GO:0003676">
    <property type="term" value="F:nucleic acid binding"/>
    <property type="evidence" value="ECO:0007669"/>
    <property type="project" value="InterPro"/>
</dbReference>
<dbReference type="AlphaFoldDB" id="A0A915TZE9"/>
<dbReference type="GO" id="GO:0032259">
    <property type="term" value="P:methylation"/>
    <property type="evidence" value="ECO:0007669"/>
    <property type="project" value="UniProtKB-KW"/>
</dbReference>
<dbReference type="InterPro" id="IPR029063">
    <property type="entry name" value="SAM-dependent_MTases_sf"/>
</dbReference>
<dbReference type="PANTHER" id="PTHR47739:SF1">
    <property type="entry name" value="TRNA1(VAL) (ADENINE(37)-N6)-METHYLTRANSFERASE"/>
    <property type="match status" value="1"/>
</dbReference>
<dbReference type="Gene3D" id="3.40.50.150">
    <property type="entry name" value="Vaccinia Virus protein VP39"/>
    <property type="match status" value="1"/>
</dbReference>
<accession>A0A915TZE9</accession>
<dbReference type="PANTHER" id="PTHR47739">
    <property type="entry name" value="TRNA1(VAL) (ADENINE(37)-N6)-METHYLTRANSFERASE"/>
    <property type="match status" value="1"/>
</dbReference>
<sequence length="254" mass="28373">MSISRPEDGPEAQEVVREDTLFSGRLLCRQHARGYRFSVDSVLLAGMVPVRPGEQVLDLGCGCGVIGLILAFRNPDIHLAGLELQPSLVRLARDNVSLGGFEDRFRIVQGDLRHVGRYLEPESFDQVVCNPPFYPKGSGRMSRADEQRLARHEISATLADVVRAARFCVRNRGRVSLVYPATRLGVLVATLQDQRFGVQKIVPVYSYPEDDRARLVVVRAVKNGGDETLLAPPMYIYAHRNGPWSPAMEKLYEE</sequence>
<dbReference type="PROSITE" id="PS00092">
    <property type="entry name" value="N6_MTASE"/>
    <property type="match status" value="1"/>
</dbReference>
<dbReference type="GO" id="GO:0008757">
    <property type="term" value="F:S-adenosylmethionine-dependent methyltransferase activity"/>
    <property type="evidence" value="ECO:0007669"/>
    <property type="project" value="UniProtKB-ARBA"/>
</dbReference>
<name>A0A915TZE9_9BACT</name>
<dbReference type="InterPro" id="IPR050210">
    <property type="entry name" value="tRNA_Adenine-N(6)_MTase"/>
</dbReference>
<reference evidence="4" key="1">
    <citation type="submission" date="2020-12" db="EMBL/GenBank/DDBJ databases">
        <title>Desulfobium dissulfuricans gen. nov., sp. nov., a novel mesophilic, sulfate-reducing bacterium isolated from a deep-sea hydrothermal vent.</title>
        <authorList>
            <person name="Hashimoto Y."/>
            <person name="Tame A."/>
            <person name="Sawayama S."/>
            <person name="Miyazaki J."/>
            <person name="Takai K."/>
            <person name="Nakagawa S."/>
        </authorList>
    </citation>
    <scope>NUCLEOTIDE SEQUENCE</scope>
    <source>
        <strain evidence="4">GF1</strain>
    </source>
</reference>
<keyword evidence="5" id="KW-1185">Reference proteome</keyword>
<proteinExistence type="predicted"/>
<dbReference type="Proteomes" id="UP001063350">
    <property type="component" value="Chromosome"/>
</dbReference>
<evidence type="ECO:0000256" key="1">
    <source>
        <dbReference type="ARBA" id="ARBA00022603"/>
    </source>
</evidence>
<keyword evidence="1 4" id="KW-0489">Methyltransferase</keyword>
<feature type="domain" description="Methyltransferase small" evidence="3">
    <location>
        <begin position="41"/>
        <end position="136"/>
    </location>
</feature>
<keyword evidence="2" id="KW-0949">S-adenosyl-L-methionine</keyword>
<dbReference type="GO" id="GO:0008170">
    <property type="term" value="F:N-methyltransferase activity"/>
    <property type="evidence" value="ECO:0007669"/>
    <property type="project" value="UniProtKB-ARBA"/>
</dbReference>
<dbReference type="CDD" id="cd02440">
    <property type="entry name" value="AdoMet_MTases"/>
    <property type="match status" value="1"/>
</dbReference>
<evidence type="ECO:0000313" key="5">
    <source>
        <dbReference type="Proteomes" id="UP001063350"/>
    </source>
</evidence>
<dbReference type="RefSeq" id="WP_267928509.1">
    <property type="nucleotide sequence ID" value="NZ_AP024233.1"/>
</dbReference>